<name>A0A8X7BMP2_TRICX</name>
<dbReference type="EMBL" id="BMAU01021435">
    <property type="protein sequence ID" value="GFY35972.1"/>
    <property type="molecule type" value="Genomic_DNA"/>
</dbReference>
<dbReference type="Proteomes" id="UP000887159">
    <property type="component" value="Unassembled WGS sequence"/>
</dbReference>
<dbReference type="AlphaFoldDB" id="A0A8X7BMP2"/>
<protein>
    <submittedName>
        <fullName evidence="1">Uncharacterized protein</fullName>
    </submittedName>
</protein>
<proteinExistence type="predicted"/>
<dbReference type="PROSITE" id="PS51257">
    <property type="entry name" value="PROKAR_LIPOPROTEIN"/>
    <property type="match status" value="1"/>
</dbReference>
<evidence type="ECO:0000313" key="1">
    <source>
        <dbReference type="EMBL" id="GFY35972.1"/>
    </source>
</evidence>
<accession>A0A8X7BMP2</accession>
<keyword evidence="2" id="KW-1185">Reference proteome</keyword>
<sequence>MHQPKCNAGFTDDSSITLIPPLSISCQPNIGAACISCHYPIKKTNYGTGYGLRGYGYGERTVTLKQTIQNFNDSVSEQAVSCIDVRGGHAAY</sequence>
<evidence type="ECO:0000313" key="2">
    <source>
        <dbReference type="Proteomes" id="UP000887159"/>
    </source>
</evidence>
<comment type="caution">
    <text evidence="1">The sequence shown here is derived from an EMBL/GenBank/DDBJ whole genome shotgun (WGS) entry which is preliminary data.</text>
</comment>
<reference evidence="1" key="1">
    <citation type="submission" date="2020-08" db="EMBL/GenBank/DDBJ databases">
        <title>Multicomponent nature underlies the extraordinary mechanical properties of spider dragline silk.</title>
        <authorList>
            <person name="Kono N."/>
            <person name="Nakamura H."/>
            <person name="Mori M."/>
            <person name="Yoshida Y."/>
            <person name="Ohtoshi R."/>
            <person name="Malay A.D."/>
            <person name="Moran D.A.P."/>
            <person name="Tomita M."/>
            <person name="Numata K."/>
            <person name="Arakawa K."/>
        </authorList>
    </citation>
    <scope>NUCLEOTIDE SEQUENCE</scope>
</reference>
<organism evidence="1 2">
    <name type="scientific">Trichonephila clavipes</name>
    <name type="common">Golden silk orbweaver</name>
    <name type="synonym">Nephila clavipes</name>
    <dbReference type="NCBI Taxonomy" id="2585209"/>
    <lineage>
        <taxon>Eukaryota</taxon>
        <taxon>Metazoa</taxon>
        <taxon>Ecdysozoa</taxon>
        <taxon>Arthropoda</taxon>
        <taxon>Chelicerata</taxon>
        <taxon>Arachnida</taxon>
        <taxon>Araneae</taxon>
        <taxon>Araneomorphae</taxon>
        <taxon>Entelegynae</taxon>
        <taxon>Araneoidea</taxon>
        <taxon>Nephilidae</taxon>
        <taxon>Trichonephila</taxon>
    </lineage>
</organism>
<gene>
    <name evidence="1" type="ORF">TNCV_4843441</name>
</gene>